<dbReference type="Proteomes" id="UP000694556">
    <property type="component" value="Chromosome 24"/>
</dbReference>
<accession>A0A8C3C8I5</accession>
<dbReference type="PROSITE" id="PS01185">
    <property type="entry name" value="CTCK_1"/>
    <property type="match status" value="1"/>
</dbReference>
<evidence type="ECO:0000313" key="20">
    <source>
        <dbReference type="Ensembl" id="ENSCMMP00000017026.1"/>
    </source>
</evidence>
<dbReference type="PANTHER" id="PTHR11348">
    <property type="entry name" value="CONNECTIVE TISSUE GROWTH FACTOR-RELATED"/>
    <property type="match status" value="1"/>
</dbReference>
<evidence type="ECO:0000256" key="7">
    <source>
        <dbReference type="ARBA" id="ARBA00022729"/>
    </source>
</evidence>
<dbReference type="GO" id="GO:0007155">
    <property type="term" value="P:cell adhesion"/>
    <property type="evidence" value="ECO:0007669"/>
    <property type="project" value="TreeGrafter"/>
</dbReference>
<dbReference type="Pfam" id="PF00007">
    <property type="entry name" value="Cys_knot"/>
    <property type="match status" value="1"/>
</dbReference>
<comment type="similarity">
    <text evidence="4">Belongs to the CCN family.</text>
</comment>
<reference evidence="20" key="2">
    <citation type="submission" date="2025-08" db="UniProtKB">
        <authorList>
            <consortium name="Ensembl"/>
        </authorList>
    </citation>
    <scope>IDENTIFICATION</scope>
</reference>
<keyword evidence="5" id="KW-0963">Cytoplasm</keyword>
<protein>
    <recommendedName>
        <fullName evidence="13">CCN family member 3</fullName>
    </recommendedName>
    <alternativeName>
        <fullName evidence="14">Cellular communication network factor 3</fullName>
    </alternativeName>
    <alternativeName>
        <fullName evidence="15">Protein NOV homolog</fullName>
    </alternativeName>
</protein>
<dbReference type="PROSITE" id="PS50092">
    <property type="entry name" value="TSP1"/>
    <property type="match status" value="1"/>
</dbReference>
<dbReference type="GO" id="GO:0045597">
    <property type="term" value="P:positive regulation of cell differentiation"/>
    <property type="evidence" value="ECO:0007669"/>
    <property type="project" value="TreeGrafter"/>
</dbReference>
<keyword evidence="11" id="KW-1015">Disulfide bond</keyword>
<reference evidence="20" key="3">
    <citation type="submission" date="2025-09" db="UniProtKB">
        <authorList>
            <consortium name="Ensembl"/>
        </authorList>
    </citation>
    <scope>IDENTIFICATION</scope>
</reference>
<dbReference type="InterPro" id="IPR001007">
    <property type="entry name" value="VWF_dom"/>
</dbReference>
<evidence type="ECO:0000259" key="18">
    <source>
        <dbReference type="PROSITE" id="PS50184"/>
    </source>
</evidence>
<evidence type="ECO:0000259" key="17">
    <source>
        <dbReference type="PROSITE" id="PS01225"/>
    </source>
</evidence>
<dbReference type="PROSITE" id="PS01225">
    <property type="entry name" value="CTCK_2"/>
    <property type="match status" value="1"/>
</dbReference>
<keyword evidence="6" id="KW-0964">Secreted</keyword>
<evidence type="ECO:0000256" key="15">
    <source>
        <dbReference type="ARBA" id="ARBA00077787"/>
    </source>
</evidence>
<feature type="domain" description="VWFC" evidence="18">
    <location>
        <begin position="380"/>
        <end position="446"/>
    </location>
</feature>
<keyword evidence="7" id="KW-0732">Signal</keyword>
<dbReference type="InterPro" id="IPR006208">
    <property type="entry name" value="Glyco_hormone_CN"/>
</dbReference>
<sequence length="632" mass="70213">MHALCMSSQRCRTPKCPAGVSCHHLHTRAVPALRQLPRAALWVGALASLRNYPGSWSGQKLNRGPGLAPRFFRGGVRGAHRPYAMHLSQLWFWFLPQSGDVQSSGWCLLSELIQDKEAPERGTGEPLGFLQKAALLQPWSHLCSGSGVSQKPRVGSSGWAAPGKCSKQGSHWVPGSQGGLLECAPCKREGKEGHFFGTTKDSAVSRGQNGTREPLVWFSALLADFGQGLALCASLFSSLGWTYWCYCRALWCLLLSRLCKNCSLLLLLLTLLSLPRQQGLSCVWDSCLAGLWETHSLHGLSALQVEPQACTYPCQCPSQPLQCPAGTSHVLDACGCCKVCARQLGELCSLQKPCDHHKGLYCDFSKIHRGSGICLAHEGATCDLLGKIYHNGESFQPTCKLQCICMDGAIGCIPLCSDDLRLPSPECPNPRRVKFRNKCCEEWICEEGSEENRFETAMAVFREDPARKPELNNVQENCLVQTTEWSACSKSCGMGISARVTTNNPQCRLEKETRLCMVRPCDFPTEKTKKGKKCVRTPKPRQSLHFEFSGCTSTRSYRPKFCGSCTDGRCCTPYVTSTVEVEFRCPEGDFFQRKMMFIKMCSCHYDCPRDNDIFLATYHRRMIGDHVKTERQ</sequence>
<dbReference type="GO" id="GO:0008083">
    <property type="term" value="F:growth factor activity"/>
    <property type="evidence" value="ECO:0007669"/>
    <property type="project" value="UniProtKB-KW"/>
</dbReference>
<dbReference type="SUPFAM" id="SSF57184">
    <property type="entry name" value="Growth factor receptor domain"/>
    <property type="match status" value="1"/>
</dbReference>
<dbReference type="GO" id="GO:0005178">
    <property type="term" value="F:integrin binding"/>
    <property type="evidence" value="ECO:0007669"/>
    <property type="project" value="TreeGrafter"/>
</dbReference>
<evidence type="ECO:0000313" key="21">
    <source>
        <dbReference type="Proteomes" id="UP000694556"/>
    </source>
</evidence>
<feature type="domain" description="IGFBP N-terminal" evidence="19">
    <location>
        <begin position="302"/>
        <end position="377"/>
    </location>
</feature>
<evidence type="ECO:0000256" key="9">
    <source>
        <dbReference type="ARBA" id="ARBA00022949"/>
    </source>
</evidence>
<dbReference type="InterPro" id="IPR009030">
    <property type="entry name" value="Growth_fac_rcpt_cys_sf"/>
</dbReference>
<dbReference type="PROSITE" id="PS51323">
    <property type="entry name" value="IGFBP_N_2"/>
    <property type="match status" value="1"/>
</dbReference>
<evidence type="ECO:0000256" key="12">
    <source>
        <dbReference type="ARBA" id="ARBA00023180"/>
    </source>
</evidence>
<dbReference type="PROSITE" id="PS01208">
    <property type="entry name" value="VWFC_1"/>
    <property type="match status" value="1"/>
</dbReference>
<dbReference type="SMART" id="SM00041">
    <property type="entry name" value="CT"/>
    <property type="match status" value="1"/>
</dbReference>
<dbReference type="Gene3D" id="2.10.70.10">
    <property type="entry name" value="Complement Module, domain 1"/>
    <property type="match status" value="1"/>
</dbReference>
<dbReference type="AlphaFoldDB" id="A0A8C3C8I5"/>
<dbReference type="Pfam" id="PF19035">
    <property type="entry name" value="TSP1_CCN"/>
    <property type="match status" value="1"/>
</dbReference>
<dbReference type="InterPro" id="IPR006207">
    <property type="entry name" value="Cys_knot_C"/>
</dbReference>
<keyword evidence="9" id="KW-0965">Cell junction</keyword>
<organism evidence="20 21">
    <name type="scientific">Cairina moschata</name>
    <name type="common">Muscovy duck</name>
    <dbReference type="NCBI Taxonomy" id="8855"/>
    <lineage>
        <taxon>Eukaryota</taxon>
        <taxon>Metazoa</taxon>
        <taxon>Chordata</taxon>
        <taxon>Craniata</taxon>
        <taxon>Vertebrata</taxon>
        <taxon>Euteleostomi</taxon>
        <taxon>Archelosauria</taxon>
        <taxon>Archosauria</taxon>
        <taxon>Dinosauria</taxon>
        <taxon>Saurischia</taxon>
        <taxon>Theropoda</taxon>
        <taxon>Coelurosauria</taxon>
        <taxon>Aves</taxon>
        <taxon>Neognathae</taxon>
        <taxon>Galloanserae</taxon>
        <taxon>Anseriformes</taxon>
        <taxon>Anatidae</taxon>
        <taxon>Anatinae</taxon>
        <taxon>Cairina</taxon>
    </lineage>
</organism>
<evidence type="ECO:0000256" key="13">
    <source>
        <dbReference type="ARBA" id="ARBA00039944"/>
    </source>
</evidence>
<dbReference type="GO" id="GO:0005737">
    <property type="term" value="C:cytoplasm"/>
    <property type="evidence" value="ECO:0007669"/>
    <property type="project" value="UniProtKB-SubCell"/>
</dbReference>
<dbReference type="GO" id="GO:0005921">
    <property type="term" value="C:gap junction"/>
    <property type="evidence" value="ECO:0007669"/>
    <property type="project" value="UniProtKB-SubCell"/>
</dbReference>
<evidence type="ECO:0000256" key="10">
    <source>
        <dbReference type="ARBA" id="ARBA00023030"/>
    </source>
</evidence>
<dbReference type="GO" id="GO:0008201">
    <property type="term" value="F:heparin binding"/>
    <property type="evidence" value="ECO:0007669"/>
    <property type="project" value="TreeGrafter"/>
</dbReference>
<evidence type="ECO:0000256" key="5">
    <source>
        <dbReference type="ARBA" id="ARBA00022490"/>
    </source>
</evidence>
<proteinExistence type="inferred from homology"/>
<dbReference type="Ensembl" id="ENSCMMT00000018733.1">
    <property type="protein sequence ID" value="ENSCMMP00000017026.1"/>
    <property type="gene ID" value="ENSCMMG00000010846.1"/>
</dbReference>
<dbReference type="Gene3D" id="2.20.100.10">
    <property type="entry name" value="Thrombospondin type-1 (TSP1) repeat"/>
    <property type="match status" value="1"/>
</dbReference>
<dbReference type="InterPro" id="IPR036383">
    <property type="entry name" value="TSP1_rpt_sf"/>
</dbReference>
<dbReference type="GO" id="GO:0005615">
    <property type="term" value="C:extracellular space"/>
    <property type="evidence" value="ECO:0007669"/>
    <property type="project" value="TreeGrafter"/>
</dbReference>
<evidence type="ECO:0000259" key="19">
    <source>
        <dbReference type="PROSITE" id="PS51323"/>
    </source>
</evidence>
<dbReference type="PROSITE" id="PS50184">
    <property type="entry name" value="VWFC_2"/>
    <property type="match status" value="1"/>
</dbReference>
<dbReference type="SUPFAM" id="SSF82895">
    <property type="entry name" value="TSP-1 type 1 repeat"/>
    <property type="match status" value="1"/>
</dbReference>
<keyword evidence="21" id="KW-1185">Reference proteome</keyword>
<reference evidence="20" key="1">
    <citation type="submission" date="2018-09" db="EMBL/GenBank/DDBJ databases">
        <title>Common duck and Muscovy duck high density SNP chip.</title>
        <authorList>
            <person name="Vignal A."/>
            <person name="Thebault N."/>
            <person name="Warren W.C."/>
        </authorList>
    </citation>
    <scope>NUCLEOTIDE SEQUENCE [LARGE SCALE GENOMIC DNA]</scope>
</reference>
<evidence type="ECO:0000256" key="8">
    <source>
        <dbReference type="ARBA" id="ARBA00022868"/>
    </source>
</evidence>
<dbReference type="Pfam" id="PF00219">
    <property type="entry name" value="IGFBP"/>
    <property type="match status" value="1"/>
</dbReference>
<dbReference type="InterPro" id="IPR050941">
    <property type="entry name" value="CCN"/>
</dbReference>
<keyword evidence="12" id="KW-0325">Glycoprotein</keyword>
<name>A0A8C3C8I5_CAIMO</name>
<dbReference type="InterPro" id="IPR000867">
    <property type="entry name" value="IGFBP-like"/>
</dbReference>
<evidence type="ECO:0000256" key="2">
    <source>
        <dbReference type="ARBA" id="ARBA00004610"/>
    </source>
</evidence>
<evidence type="ECO:0000256" key="16">
    <source>
        <dbReference type="PROSITE-ProRule" id="PRU00039"/>
    </source>
</evidence>
<dbReference type="GO" id="GO:0051239">
    <property type="term" value="P:regulation of multicellular organismal process"/>
    <property type="evidence" value="ECO:0007669"/>
    <property type="project" value="UniProtKB-ARBA"/>
</dbReference>
<evidence type="ECO:0000256" key="6">
    <source>
        <dbReference type="ARBA" id="ARBA00022525"/>
    </source>
</evidence>
<dbReference type="GO" id="GO:0031012">
    <property type="term" value="C:extracellular matrix"/>
    <property type="evidence" value="ECO:0007669"/>
    <property type="project" value="TreeGrafter"/>
</dbReference>
<dbReference type="InterPro" id="IPR000884">
    <property type="entry name" value="TSP1_rpt"/>
</dbReference>
<evidence type="ECO:0000256" key="11">
    <source>
        <dbReference type="ARBA" id="ARBA00023157"/>
    </source>
</evidence>
<keyword evidence="8" id="KW-0303">Gap junction</keyword>
<keyword evidence="10" id="KW-0339">Growth factor</keyword>
<dbReference type="InterPro" id="IPR043973">
    <property type="entry name" value="TSP1_CCN"/>
</dbReference>
<dbReference type="FunFam" id="2.20.100.10:FF:000046">
    <property type="entry name" value="Cellular communication network factor 4"/>
    <property type="match status" value="1"/>
</dbReference>
<dbReference type="SMART" id="SM00121">
    <property type="entry name" value="IB"/>
    <property type="match status" value="1"/>
</dbReference>
<feature type="domain" description="CTCK" evidence="17">
    <location>
        <begin position="534"/>
        <end position="608"/>
    </location>
</feature>
<dbReference type="SMART" id="SM00214">
    <property type="entry name" value="VWC"/>
    <property type="match status" value="1"/>
</dbReference>
<evidence type="ECO:0000256" key="3">
    <source>
        <dbReference type="ARBA" id="ARBA00004613"/>
    </source>
</evidence>
<comment type="subcellular location">
    <subcellularLocation>
        <location evidence="2">Cell junction</location>
        <location evidence="2">Gap junction</location>
    </subcellularLocation>
    <subcellularLocation>
        <location evidence="1">Cytoplasm</location>
    </subcellularLocation>
    <subcellularLocation>
        <location evidence="3">Secreted</location>
    </subcellularLocation>
</comment>
<dbReference type="Pfam" id="PF00093">
    <property type="entry name" value="VWC"/>
    <property type="match status" value="1"/>
</dbReference>
<dbReference type="SMART" id="SM00209">
    <property type="entry name" value="TSP1"/>
    <property type="match status" value="1"/>
</dbReference>
<evidence type="ECO:0000256" key="1">
    <source>
        <dbReference type="ARBA" id="ARBA00004496"/>
    </source>
</evidence>
<dbReference type="PANTHER" id="PTHR11348:SF37">
    <property type="entry name" value="CONNECTIVE TISSUE GROWTH FACTOR"/>
    <property type="match status" value="1"/>
</dbReference>
<evidence type="ECO:0000256" key="14">
    <source>
        <dbReference type="ARBA" id="ARBA00042352"/>
    </source>
</evidence>
<comment type="caution">
    <text evidence="16">Lacks conserved residue(s) required for the propagation of feature annotation.</text>
</comment>
<evidence type="ECO:0000256" key="4">
    <source>
        <dbReference type="ARBA" id="ARBA00008125"/>
    </source>
</evidence>